<feature type="domain" description="Carbohydrate kinase FGGY N-terminal" evidence="9">
    <location>
        <begin position="7"/>
        <end position="224"/>
    </location>
</feature>
<dbReference type="CDD" id="cd07771">
    <property type="entry name" value="ASKHA_NBD_FGGY_RhaB-like"/>
    <property type="match status" value="1"/>
</dbReference>
<proteinExistence type="inferred from homology"/>
<dbReference type="InterPro" id="IPR013449">
    <property type="entry name" value="Rhamnulokinase"/>
</dbReference>
<gene>
    <name evidence="11" type="ORF">GCM10009741_45620</name>
</gene>
<dbReference type="EMBL" id="BAAANC010000002">
    <property type="protein sequence ID" value="GAA1537762.1"/>
    <property type="molecule type" value="Genomic_DNA"/>
</dbReference>
<evidence type="ECO:0000256" key="3">
    <source>
        <dbReference type="ARBA" id="ARBA00022741"/>
    </source>
</evidence>
<evidence type="ECO:0000256" key="1">
    <source>
        <dbReference type="ARBA" id="ARBA00009156"/>
    </source>
</evidence>
<keyword evidence="2" id="KW-0808">Transferase</keyword>
<evidence type="ECO:0000256" key="5">
    <source>
        <dbReference type="ARBA" id="ARBA00022840"/>
    </source>
</evidence>
<evidence type="ECO:0000256" key="7">
    <source>
        <dbReference type="ARBA" id="ARBA00023308"/>
    </source>
</evidence>
<evidence type="ECO:0000313" key="11">
    <source>
        <dbReference type="EMBL" id="GAA1537762.1"/>
    </source>
</evidence>
<dbReference type="Gene3D" id="3.30.420.40">
    <property type="match status" value="2"/>
</dbReference>
<evidence type="ECO:0000313" key="12">
    <source>
        <dbReference type="Proteomes" id="UP001500363"/>
    </source>
</evidence>
<evidence type="ECO:0000256" key="8">
    <source>
        <dbReference type="SAM" id="MobiDB-lite"/>
    </source>
</evidence>
<dbReference type="InterPro" id="IPR018485">
    <property type="entry name" value="FGGY_C"/>
</dbReference>
<keyword evidence="3" id="KW-0547">Nucleotide-binding</keyword>
<sequence>MTLRLAAVDLGASSGRVMVGDVAPGKLELTEVHRFWNGPVEIQGTLHWDILHLYRETLVGLAKAAAGGPIDGIGIDSWAVDYGLLDSDGRLIGNPIHYRDSRTDGVMDKVLRTIPAEDLYAVTGLQQLPFNTIYQLVAEQSLDRAHQLLLIPDLLAYWLTGNPGAEATNASTTQLYDVRTRTWSAALADRVGIPTTLLPTLREPGHLIGPLLPEVAEQIGLAPNPTPATTTEPPGTAATADAAATADTSHVHAAADAAGASTPAIADSGHVHADATGAGTPATSTPSTAAATGGAAVEGDRLRVPVIAVGSHDTASSVVAVPAADGENFAYISSGTWSLAGLELPEPVLTEEARRANFTNEGGVDGRTRFLKNVMGLWILQECLRIWGTDELVELLEQAADEPAFGVLIDPDDPVFLAPGNMPARIDEFCARTGQEKPATRAATVRCILESLALAYRRTLRSAREIAGREIDVVHVIGGGSQNELLCQLTADACGVPVLAGPVEASALGNVLVQARALGEPLPDLGAMRALVRATHRLRRYAPQGRPADWDAAESRVFGTR</sequence>
<keyword evidence="6" id="KW-1015">Disulfide bond</keyword>
<keyword evidence="5" id="KW-0067">ATP-binding</keyword>
<dbReference type="SUPFAM" id="SSF53067">
    <property type="entry name" value="Actin-like ATPase domain"/>
    <property type="match status" value="2"/>
</dbReference>
<organism evidence="11 12">
    <name type="scientific">Kribbella lupini</name>
    <dbReference type="NCBI Taxonomy" id="291602"/>
    <lineage>
        <taxon>Bacteria</taxon>
        <taxon>Bacillati</taxon>
        <taxon>Actinomycetota</taxon>
        <taxon>Actinomycetes</taxon>
        <taxon>Propionibacteriales</taxon>
        <taxon>Kribbellaceae</taxon>
        <taxon>Kribbella</taxon>
    </lineage>
</organism>
<dbReference type="PANTHER" id="PTHR10196">
    <property type="entry name" value="SUGAR KINASE"/>
    <property type="match status" value="1"/>
</dbReference>
<feature type="compositionally biased region" description="Low complexity" evidence="8">
    <location>
        <begin position="227"/>
        <end position="267"/>
    </location>
</feature>
<dbReference type="RefSeq" id="WP_344177183.1">
    <property type="nucleotide sequence ID" value="NZ_BAAANC010000002.1"/>
</dbReference>
<feature type="compositionally biased region" description="Low complexity" evidence="8">
    <location>
        <begin position="275"/>
        <end position="293"/>
    </location>
</feature>
<evidence type="ECO:0000256" key="6">
    <source>
        <dbReference type="ARBA" id="ARBA00023157"/>
    </source>
</evidence>
<comment type="similarity">
    <text evidence="1">Belongs to the FGGY kinase family.</text>
</comment>
<accession>A0ABP4M5J9</accession>
<name>A0ABP4M5J9_9ACTN</name>
<evidence type="ECO:0000256" key="4">
    <source>
        <dbReference type="ARBA" id="ARBA00022777"/>
    </source>
</evidence>
<evidence type="ECO:0000259" key="9">
    <source>
        <dbReference type="Pfam" id="PF00370"/>
    </source>
</evidence>
<evidence type="ECO:0000259" key="10">
    <source>
        <dbReference type="Pfam" id="PF02782"/>
    </source>
</evidence>
<dbReference type="Pfam" id="PF00370">
    <property type="entry name" value="FGGY_N"/>
    <property type="match status" value="1"/>
</dbReference>
<evidence type="ECO:0008006" key="13">
    <source>
        <dbReference type="Google" id="ProtNLM"/>
    </source>
</evidence>
<dbReference type="PANTHER" id="PTHR10196:SF93">
    <property type="entry name" value="L-RHAMNULOKINASE"/>
    <property type="match status" value="1"/>
</dbReference>
<keyword evidence="4" id="KW-0418">Kinase</keyword>
<feature type="domain" description="Carbohydrate kinase FGGY C-terminal" evidence="10">
    <location>
        <begin position="330"/>
        <end position="517"/>
    </location>
</feature>
<evidence type="ECO:0000256" key="2">
    <source>
        <dbReference type="ARBA" id="ARBA00022679"/>
    </source>
</evidence>
<reference evidence="12" key="1">
    <citation type="journal article" date="2019" name="Int. J. Syst. Evol. Microbiol.">
        <title>The Global Catalogue of Microorganisms (GCM) 10K type strain sequencing project: providing services to taxonomists for standard genome sequencing and annotation.</title>
        <authorList>
            <consortium name="The Broad Institute Genomics Platform"/>
            <consortium name="The Broad Institute Genome Sequencing Center for Infectious Disease"/>
            <person name="Wu L."/>
            <person name="Ma J."/>
        </authorList>
    </citation>
    <scope>NUCLEOTIDE SEQUENCE [LARGE SCALE GENOMIC DNA]</scope>
    <source>
        <strain evidence="12">JCM 14303</strain>
    </source>
</reference>
<keyword evidence="12" id="KW-1185">Reference proteome</keyword>
<keyword evidence="7" id="KW-0684">Rhamnose metabolism</keyword>
<dbReference type="InterPro" id="IPR043129">
    <property type="entry name" value="ATPase_NBD"/>
</dbReference>
<dbReference type="Pfam" id="PF02782">
    <property type="entry name" value="FGGY_C"/>
    <property type="match status" value="1"/>
</dbReference>
<dbReference type="InterPro" id="IPR018484">
    <property type="entry name" value="FGGY_N"/>
</dbReference>
<dbReference type="Proteomes" id="UP001500363">
    <property type="component" value="Unassembled WGS sequence"/>
</dbReference>
<protein>
    <recommendedName>
        <fullName evidence="13">Rhamnulokinase</fullName>
    </recommendedName>
</protein>
<feature type="region of interest" description="Disordered" evidence="8">
    <location>
        <begin position="221"/>
        <end position="293"/>
    </location>
</feature>
<comment type="caution">
    <text evidence="11">The sequence shown here is derived from an EMBL/GenBank/DDBJ whole genome shotgun (WGS) entry which is preliminary data.</text>
</comment>